<dbReference type="HOGENOM" id="CLU_204298_0_0_2"/>
<dbReference type="GeneID" id="43501018"/>
<dbReference type="NCBIfam" id="NF041913">
    <property type="entry name" value="HVO_2142"/>
    <property type="match status" value="1"/>
</dbReference>
<reference evidence="1 2" key="1">
    <citation type="journal article" date="2011" name="PLoS ONE">
        <title>Haloquadratum walsbyi: limited diversity in a global pond.</title>
        <authorList>
            <person name="Dyall-Smith M."/>
            <person name="Pfeiffer F."/>
            <person name="Klee K."/>
            <person name="Palm P."/>
            <person name="Gross K."/>
            <person name="Schuster S.C."/>
            <person name="Rampp M."/>
            <person name="Oesterhelt D."/>
        </authorList>
    </citation>
    <scope>NUCLEOTIDE SEQUENCE [LARGE SCALE GENOMIC DNA]</scope>
    <source>
        <strain evidence="2">DSM 16854 / JCM 12705 / C23</strain>
    </source>
</reference>
<organism evidence="1 2">
    <name type="scientific">Haloquadratum walsbyi (strain DSM 16854 / JCM 12705 / C23)</name>
    <dbReference type="NCBI Taxonomy" id="768065"/>
    <lineage>
        <taxon>Archaea</taxon>
        <taxon>Methanobacteriati</taxon>
        <taxon>Methanobacteriota</taxon>
        <taxon>Stenosarchaea group</taxon>
        <taxon>Halobacteria</taxon>
        <taxon>Halobacteriales</taxon>
        <taxon>Haloferacaceae</taxon>
        <taxon>Haloquadratum</taxon>
    </lineage>
</organism>
<dbReference type="OrthoDB" id="335891at2157"/>
<dbReference type="EMBL" id="FR746099">
    <property type="protein sequence ID" value="CCC39123.1"/>
    <property type="molecule type" value="Genomic_DNA"/>
</dbReference>
<proteinExistence type="predicted"/>
<dbReference type="InterPro" id="IPR049699">
    <property type="entry name" value="HVO_2142-like"/>
</dbReference>
<gene>
    <name evidence="1" type="ordered locus">Hqrw_1154</name>
</gene>
<protein>
    <submittedName>
        <fullName evidence="1">Small CPxCG-related zinc finger protein</fullName>
    </submittedName>
</protein>
<name>G0LGA3_HALWC</name>
<accession>G0LGA3</accession>
<dbReference type="RefSeq" id="WP_014555055.1">
    <property type="nucleotide sequence ID" value="NC_017459.1"/>
</dbReference>
<dbReference type="Proteomes" id="UP000007954">
    <property type="component" value="Chromosome"/>
</dbReference>
<evidence type="ECO:0000313" key="1">
    <source>
        <dbReference type="EMBL" id="CCC39123.1"/>
    </source>
</evidence>
<dbReference type="AlphaFoldDB" id="G0LGA3"/>
<dbReference type="KEGG" id="hwc:Hqrw_1154"/>
<evidence type="ECO:0000313" key="2">
    <source>
        <dbReference type="Proteomes" id="UP000007954"/>
    </source>
</evidence>
<sequence length="53" mass="6071">MSAQNYQDIGSHWCPDCGNEMNLNGVQPAGYAQFFCEYCRYRRDRFVGAVADD</sequence>